<reference evidence="10 11" key="1">
    <citation type="submission" date="2016-11" db="EMBL/GenBank/DDBJ databases">
        <authorList>
            <consortium name="Pathogen Informatics"/>
        </authorList>
    </citation>
    <scope>NUCLEOTIDE SEQUENCE [LARGE SCALE GENOMIC DNA]</scope>
    <source>
        <strain evidence="10 11">968</strain>
    </source>
</reference>
<feature type="domain" description="Membrane transport protein MMPL" evidence="9">
    <location>
        <begin position="55"/>
        <end position="386"/>
    </location>
</feature>
<feature type="transmembrane region" description="Helical" evidence="8">
    <location>
        <begin position="840"/>
        <end position="859"/>
    </location>
</feature>
<name>A0A9Q7WHS1_9MYCO</name>
<dbReference type="EMBL" id="FSFA01000001">
    <property type="protein sequence ID" value="SHW98907.1"/>
    <property type="molecule type" value="Genomic_DNA"/>
</dbReference>
<sequence length="1008" mass="107707">MAHQYSGGFEKIGRFCARHAVAVVLVWLGAAAAVNIAWPQLEAVANQYSVSPMPSPELSPALAAMQDMATSFGQPGMENSIVVVMQNDNGFDSDAQARYRALAQRLKDDHQHITFVQDLLDDPRTNIMPAARNRVMSADGKVWMLVAGVRGDIGSPDAARSFRYAENIVDQTFSGSTVKARITGMAGLMGDMTSIGIKELPIVGGVTVVLMGLILFMVFRSPFTALLPLMVMGVTLAVARGVVAGLANWQLIPISTVSSGLMMAVLMGASVNYTVFMVGRYHERLRAGEPPADALAHACGSMSRVILAAAATVAIANAAQLTARLTFLSAVGPSTCIAVAFAFLVATTLLPAVLTLAAKRNLAIAGPDRTRRLWHRAGVIVTSRTAAVFATSLVLLSALAASVALIRPSFDMMSSLPADAPSAEGMKLLSKSFSADAAMPQFVLVKSGNDMRTPAGLADLDNVAAHIAQLPGVTKVLGITRPDGNKLTQATLAWQMGFMGSQMDRMRGKFESELQPQLDQMVKIGDVVSAMARDLNLNPQQLMRLQQSANQAMTTAQQMQDQLNRYQSLIDSMQKSPQVLDQLAAAGPSLDAMFDAAYRALDMAAPTREALNASQICSDTPECVQLREQLNILTRLRNERLPGQLDNLRSLLTSIGGNGAPATVSTTAQLNQIRSALGQLPGFIHQYQVMNGYMRQLQALGIGPNGIGMMRDIGPRIREMNQQMQDSMSAMTQAAAFLQTISKDAGGPTASGFYFPAAAIQNPDFQSAASIFLGDNGRIALYMVQSDYDPYGPEAMALSRQVAAAANAALPNTTLSDGAVSVGGFPAINADLQDAFNKDFAEIIVVALLIVFVVMCLLLRSIVAPIYLLLTVVLTYVSALGLGVLVFQEILHQQIQWAIPAMTFIMIVAVGADYNMLFISRLREESTRNMRLGIIRTVAATGSVITSAGLIFASALMGMMAGSIPQMQQMGFIIGVGILLDTFIVRTLMVPALAKAFGKLSWWPSRTA</sequence>
<accession>A0A9Q7WHS1</accession>
<dbReference type="Proteomes" id="UP000185183">
    <property type="component" value="Unassembled WGS sequence"/>
</dbReference>
<feature type="transmembrane region" description="Helical" evidence="8">
    <location>
        <begin position="938"/>
        <end position="960"/>
    </location>
</feature>
<evidence type="ECO:0000256" key="2">
    <source>
        <dbReference type="ARBA" id="ARBA00010157"/>
    </source>
</evidence>
<feature type="transmembrane region" description="Helical" evidence="8">
    <location>
        <begin position="337"/>
        <end position="358"/>
    </location>
</feature>
<evidence type="ECO:0000256" key="3">
    <source>
        <dbReference type="ARBA" id="ARBA00022475"/>
    </source>
</evidence>
<comment type="subcellular location">
    <subcellularLocation>
        <location evidence="1">Cell membrane</location>
        <topology evidence="1">Multi-pass membrane protein</topology>
    </subcellularLocation>
</comment>
<evidence type="ECO:0000256" key="7">
    <source>
        <dbReference type="SAM" id="Coils"/>
    </source>
</evidence>
<feature type="transmembrane region" description="Helical" evidence="8">
    <location>
        <begin position="897"/>
        <end position="917"/>
    </location>
</feature>
<evidence type="ECO:0000256" key="6">
    <source>
        <dbReference type="ARBA" id="ARBA00023136"/>
    </source>
</evidence>
<keyword evidence="4 8" id="KW-0812">Transmembrane</keyword>
<feature type="coiled-coil region" evidence="7">
    <location>
        <begin position="542"/>
        <end position="576"/>
    </location>
</feature>
<keyword evidence="6 8" id="KW-0472">Membrane</keyword>
<feature type="transmembrane region" description="Helical" evidence="8">
    <location>
        <begin position="379"/>
        <end position="406"/>
    </location>
</feature>
<dbReference type="Gene3D" id="1.20.1640.10">
    <property type="entry name" value="Multidrug efflux transporter AcrB transmembrane domain"/>
    <property type="match status" value="2"/>
</dbReference>
<gene>
    <name evidence="10" type="primary">mmpL8_2</name>
    <name evidence="10" type="ORF">SAMEA2275694_01156</name>
</gene>
<dbReference type="GO" id="GO:0005886">
    <property type="term" value="C:plasma membrane"/>
    <property type="evidence" value="ECO:0007669"/>
    <property type="project" value="UniProtKB-SubCell"/>
</dbReference>
<feature type="transmembrane region" description="Helical" evidence="8">
    <location>
        <begin position="305"/>
        <end position="325"/>
    </location>
</feature>
<evidence type="ECO:0000256" key="5">
    <source>
        <dbReference type="ARBA" id="ARBA00022989"/>
    </source>
</evidence>
<proteinExistence type="inferred from homology"/>
<organism evidence="10 11">
    <name type="scientific">Mycobacteroides abscessus subsp. bolletii</name>
    <dbReference type="NCBI Taxonomy" id="319705"/>
    <lineage>
        <taxon>Bacteria</taxon>
        <taxon>Bacillati</taxon>
        <taxon>Actinomycetota</taxon>
        <taxon>Actinomycetes</taxon>
        <taxon>Mycobacteriales</taxon>
        <taxon>Mycobacteriaceae</taxon>
        <taxon>Mycobacteroides</taxon>
        <taxon>Mycobacteroides abscessus</taxon>
    </lineage>
</organism>
<dbReference type="PANTHER" id="PTHR33406:SF6">
    <property type="entry name" value="MEMBRANE PROTEIN YDGH-RELATED"/>
    <property type="match status" value="1"/>
</dbReference>
<evidence type="ECO:0000256" key="8">
    <source>
        <dbReference type="SAM" id="Phobius"/>
    </source>
</evidence>
<feature type="transmembrane region" description="Helical" evidence="8">
    <location>
        <begin position="972"/>
        <end position="994"/>
    </location>
</feature>
<comment type="similarity">
    <text evidence="2">Belongs to the resistance-nodulation-cell division (RND) (TC 2.A.6) family. MmpL subfamily.</text>
</comment>
<dbReference type="SUPFAM" id="SSF82866">
    <property type="entry name" value="Multidrug efflux transporter AcrB transmembrane domain"/>
    <property type="match status" value="2"/>
</dbReference>
<dbReference type="AlphaFoldDB" id="A0A9Q7WHS1"/>
<dbReference type="Pfam" id="PF03176">
    <property type="entry name" value="MMPL"/>
    <property type="match status" value="2"/>
</dbReference>
<feature type="transmembrane region" description="Helical" evidence="8">
    <location>
        <begin position="200"/>
        <end position="219"/>
    </location>
</feature>
<dbReference type="InterPro" id="IPR050545">
    <property type="entry name" value="Mycobact_MmpL"/>
</dbReference>
<evidence type="ECO:0000256" key="1">
    <source>
        <dbReference type="ARBA" id="ARBA00004651"/>
    </source>
</evidence>
<evidence type="ECO:0000259" key="9">
    <source>
        <dbReference type="Pfam" id="PF03176"/>
    </source>
</evidence>
<evidence type="ECO:0000313" key="10">
    <source>
        <dbReference type="EMBL" id="SHW98907.1"/>
    </source>
</evidence>
<dbReference type="InterPro" id="IPR004869">
    <property type="entry name" value="MMPL_dom"/>
</dbReference>
<feature type="transmembrane region" description="Helical" evidence="8">
    <location>
        <begin position="20"/>
        <end position="38"/>
    </location>
</feature>
<keyword evidence="3" id="KW-1003">Cell membrane</keyword>
<evidence type="ECO:0000256" key="4">
    <source>
        <dbReference type="ARBA" id="ARBA00022692"/>
    </source>
</evidence>
<keyword evidence="5 8" id="KW-1133">Transmembrane helix</keyword>
<comment type="caution">
    <text evidence="10">The sequence shown here is derived from an EMBL/GenBank/DDBJ whole genome shotgun (WGS) entry which is preliminary data.</text>
</comment>
<feature type="transmembrane region" description="Helical" evidence="8">
    <location>
        <begin position="252"/>
        <end position="276"/>
    </location>
</feature>
<feature type="transmembrane region" description="Helical" evidence="8">
    <location>
        <begin position="866"/>
        <end position="891"/>
    </location>
</feature>
<dbReference type="PANTHER" id="PTHR33406">
    <property type="entry name" value="MEMBRANE PROTEIN MJ1562-RELATED"/>
    <property type="match status" value="1"/>
</dbReference>
<protein>
    <submittedName>
        <fullName evidence="10">MmpL family membrane protein</fullName>
    </submittedName>
</protein>
<feature type="transmembrane region" description="Helical" evidence="8">
    <location>
        <begin position="226"/>
        <end position="246"/>
    </location>
</feature>
<evidence type="ECO:0000313" key="11">
    <source>
        <dbReference type="Proteomes" id="UP000185183"/>
    </source>
</evidence>
<keyword evidence="7" id="KW-0175">Coiled coil</keyword>
<feature type="domain" description="Membrane transport protein MMPL" evidence="9">
    <location>
        <begin position="719"/>
        <end position="1005"/>
    </location>
</feature>
<dbReference type="RefSeq" id="WP_074357320.1">
    <property type="nucleotide sequence ID" value="NZ_FSCP01000001.1"/>
</dbReference>